<dbReference type="SUPFAM" id="SSF48403">
    <property type="entry name" value="Ankyrin repeat"/>
    <property type="match status" value="1"/>
</dbReference>
<reference evidence="3 4" key="2">
    <citation type="submission" date="2016-08" db="EMBL/GenBank/DDBJ databases">
        <title>Pervasive Adenine N6-methylation of Active Genes in Fungi.</title>
        <authorList>
            <consortium name="DOE Joint Genome Institute"/>
            <person name="Mondo S.J."/>
            <person name="Dannebaum R.O."/>
            <person name="Kuo R.C."/>
            <person name="Labutti K."/>
            <person name="Haridas S."/>
            <person name="Kuo A."/>
            <person name="Salamov A."/>
            <person name="Ahrendt S.R."/>
            <person name="Lipzen A."/>
            <person name="Sullivan W."/>
            <person name="Andreopoulos W.B."/>
            <person name="Clum A."/>
            <person name="Lindquist E."/>
            <person name="Daum C."/>
            <person name="Ramamoorthy G.K."/>
            <person name="Gryganskyi A."/>
            <person name="Culley D."/>
            <person name="Magnuson J.K."/>
            <person name="James T.Y."/>
            <person name="O'Malley M.A."/>
            <person name="Stajich J.E."/>
            <person name="Spatafora J.W."/>
            <person name="Visel A."/>
            <person name="Grigoriev I.V."/>
        </authorList>
    </citation>
    <scope>NUCLEOTIDE SEQUENCE [LARGE SCALE GENOMIC DNA]</scope>
    <source>
        <strain evidence="3 4">S4</strain>
    </source>
</reference>
<dbReference type="PANTHER" id="PTHR24198:SF165">
    <property type="entry name" value="ANKYRIN REPEAT-CONTAINING PROTEIN-RELATED"/>
    <property type="match status" value="1"/>
</dbReference>
<dbReference type="OrthoDB" id="2135964at2759"/>
<comment type="caution">
    <text evidence="3">The sequence shown here is derived from an EMBL/GenBank/DDBJ whole genome shotgun (WGS) entry which is preliminary data.</text>
</comment>
<name>A0A1Y1XF71_9FUNG</name>
<feature type="non-terminal residue" evidence="3">
    <location>
        <position position="132"/>
    </location>
</feature>
<keyword evidence="4" id="KW-1185">Reference proteome</keyword>
<gene>
    <name evidence="3" type="ORF">BCR32DRAFT_201245</name>
</gene>
<dbReference type="AlphaFoldDB" id="A0A1Y1XF71"/>
<evidence type="ECO:0000256" key="2">
    <source>
        <dbReference type="ARBA" id="ARBA00023043"/>
    </source>
</evidence>
<evidence type="ECO:0000313" key="3">
    <source>
        <dbReference type="EMBL" id="ORX84066.1"/>
    </source>
</evidence>
<keyword evidence="2" id="KW-0040">ANK repeat</keyword>
<keyword evidence="1" id="KW-0677">Repeat</keyword>
<reference evidence="3 4" key="1">
    <citation type="submission" date="2016-08" db="EMBL/GenBank/DDBJ databases">
        <title>A Parts List for Fungal Cellulosomes Revealed by Comparative Genomics.</title>
        <authorList>
            <consortium name="DOE Joint Genome Institute"/>
            <person name="Haitjema C.H."/>
            <person name="Gilmore S.P."/>
            <person name="Henske J.K."/>
            <person name="Solomon K.V."/>
            <person name="De Groot R."/>
            <person name="Kuo A."/>
            <person name="Mondo S.J."/>
            <person name="Salamov A.A."/>
            <person name="Labutti K."/>
            <person name="Zhao Z."/>
            <person name="Chiniquy J."/>
            <person name="Barry K."/>
            <person name="Brewer H.M."/>
            <person name="Purvine S.O."/>
            <person name="Wright A.T."/>
            <person name="Boxma B."/>
            <person name="Van Alen T."/>
            <person name="Hackstein J.H."/>
            <person name="Baker S.E."/>
            <person name="Grigoriev I.V."/>
            <person name="O'Malley M.A."/>
        </authorList>
    </citation>
    <scope>NUCLEOTIDE SEQUENCE [LARGE SCALE GENOMIC DNA]</scope>
    <source>
        <strain evidence="3 4">S4</strain>
    </source>
</reference>
<dbReference type="InterPro" id="IPR036770">
    <property type="entry name" value="Ankyrin_rpt-contain_sf"/>
</dbReference>
<dbReference type="PANTHER" id="PTHR24198">
    <property type="entry name" value="ANKYRIN REPEAT AND PROTEIN KINASE DOMAIN-CONTAINING PROTEIN"/>
    <property type="match status" value="1"/>
</dbReference>
<dbReference type="STRING" id="1754192.A0A1Y1XF71"/>
<dbReference type="InterPro" id="IPR002110">
    <property type="entry name" value="Ankyrin_rpt"/>
</dbReference>
<protein>
    <submittedName>
        <fullName evidence="3">Ankyrin</fullName>
    </submittedName>
</protein>
<organism evidence="3 4">
    <name type="scientific">Anaeromyces robustus</name>
    <dbReference type="NCBI Taxonomy" id="1754192"/>
    <lineage>
        <taxon>Eukaryota</taxon>
        <taxon>Fungi</taxon>
        <taxon>Fungi incertae sedis</taxon>
        <taxon>Chytridiomycota</taxon>
        <taxon>Chytridiomycota incertae sedis</taxon>
        <taxon>Neocallimastigomycetes</taxon>
        <taxon>Neocallimastigales</taxon>
        <taxon>Neocallimastigaceae</taxon>
        <taxon>Anaeromyces</taxon>
    </lineage>
</organism>
<dbReference type="SMART" id="SM00248">
    <property type="entry name" value="ANK"/>
    <property type="match status" value="3"/>
</dbReference>
<proteinExistence type="predicted"/>
<dbReference type="Proteomes" id="UP000193944">
    <property type="component" value="Unassembled WGS sequence"/>
</dbReference>
<evidence type="ECO:0000256" key="1">
    <source>
        <dbReference type="ARBA" id="ARBA00022737"/>
    </source>
</evidence>
<sequence>MNIISKIGRTPLDMAILKFNQDLIDLFLAQDKLDINYRGLCGNTSLMTAVECGNIEAIKNSLLEREDLDVNIQNKNLSTPLMLAIQNNYKDIVKKLLNHPKININLKDSDGETALSVSLKHGFFYLSRLLIQ</sequence>
<accession>A0A1Y1XF71</accession>
<evidence type="ECO:0000313" key="4">
    <source>
        <dbReference type="Proteomes" id="UP000193944"/>
    </source>
</evidence>
<dbReference type="Gene3D" id="1.25.40.20">
    <property type="entry name" value="Ankyrin repeat-containing domain"/>
    <property type="match status" value="1"/>
</dbReference>
<dbReference type="Pfam" id="PF12796">
    <property type="entry name" value="Ank_2"/>
    <property type="match status" value="1"/>
</dbReference>
<dbReference type="EMBL" id="MCFG01000059">
    <property type="protein sequence ID" value="ORX84066.1"/>
    <property type="molecule type" value="Genomic_DNA"/>
</dbReference>